<sequence length="521" mass="61071">MKKVAFIILLIIFNKNLFGQKTDDEIINLLKIKYSLTQYDRADKIVRFNNDTIIVSGYLTDLSSAIPRYEHDVIYKTINGGKDWKSIKYGGDSWIYTCTSFANGKVWMGGSDNFIYYSEDYGEKWMRFSPPFNPINRVLTIYMVNEKFGIAGGLSNGLAITFDNWKTTKQIPTPLDQDKFKISSGSSRDRIDDIGIIDSLIIINQNDYIFYSNLNEISWKEFKIPTSSFSIDKGKKTIDLVSRDRKHFVIDANLKLISKYTSKNDDELNLLELGNISNIKDFFNNPISDISIQSKVYEFEKHGHMHDIFKEKLEQANIKFKNKEYIFESDNNKRRKVDFVQKKFQAMIMNESSKSLNLLKSKFTFSNNDFKNYNDYLIDQFQRFAERDLWGGNPTYVINPLKIKEYKESQIESILESIDIEDLYRKNFNVTLFLLTDRDSIEVSFCNNANEELKISNYNSIFLSLPWTITYKNKTYRSYNPEITYLMREIIPSEFSNYNMLLGGNLIYKLFEQDISNKIDY</sequence>
<gene>
    <name evidence="1" type="ORF">NZ698_12415</name>
</gene>
<dbReference type="Gene3D" id="2.130.10.10">
    <property type="entry name" value="YVTN repeat-like/Quinoprotein amine dehydrogenase"/>
    <property type="match status" value="1"/>
</dbReference>
<dbReference type="InterPro" id="IPR015943">
    <property type="entry name" value="WD40/YVTN_repeat-like_dom_sf"/>
</dbReference>
<evidence type="ECO:0008006" key="3">
    <source>
        <dbReference type="Google" id="ProtNLM"/>
    </source>
</evidence>
<dbReference type="EMBL" id="JAOTEM010000003">
    <property type="protein sequence ID" value="MCU7618005.1"/>
    <property type="molecule type" value="Genomic_DNA"/>
</dbReference>
<dbReference type="RefSeq" id="WP_263003455.1">
    <property type="nucleotide sequence ID" value="NZ_JAOTEM010000003.1"/>
</dbReference>
<reference evidence="2" key="1">
    <citation type="submission" date="2023-07" db="EMBL/GenBank/DDBJ databases">
        <title>Chryseobacterium sp. strain PBS4-4 Genome sequencing and assembly.</title>
        <authorList>
            <person name="Jung Y."/>
        </authorList>
    </citation>
    <scope>NUCLEOTIDE SEQUENCE [LARGE SCALE GENOMIC DNA]</scope>
    <source>
        <strain evidence="2">PBS4-4</strain>
    </source>
</reference>
<keyword evidence="2" id="KW-1185">Reference proteome</keyword>
<proteinExistence type="predicted"/>
<dbReference type="Proteomes" id="UP001208649">
    <property type="component" value="Unassembled WGS sequence"/>
</dbReference>
<dbReference type="SUPFAM" id="SSF110296">
    <property type="entry name" value="Oligoxyloglucan reducing end-specific cellobiohydrolase"/>
    <property type="match status" value="1"/>
</dbReference>
<organism evidence="1 2">
    <name type="scientific">Chryseobacterium edaphi</name>
    <dbReference type="NCBI Taxonomy" id="2976532"/>
    <lineage>
        <taxon>Bacteria</taxon>
        <taxon>Pseudomonadati</taxon>
        <taxon>Bacteroidota</taxon>
        <taxon>Flavobacteriia</taxon>
        <taxon>Flavobacteriales</taxon>
        <taxon>Weeksellaceae</taxon>
        <taxon>Chryseobacterium group</taxon>
        <taxon>Chryseobacterium</taxon>
    </lineage>
</organism>
<evidence type="ECO:0000313" key="2">
    <source>
        <dbReference type="Proteomes" id="UP001208649"/>
    </source>
</evidence>
<protein>
    <recommendedName>
        <fullName evidence="3">Exo-alpha-sialidase</fullName>
    </recommendedName>
</protein>
<evidence type="ECO:0000313" key="1">
    <source>
        <dbReference type="EMBL" id="MCU7618005.1"/>
    </source>
</evidence>
<comment type="caution">
    <text evidence="1">The sequence shown here is derived from an EMBL/GenBank/DDBJ whole genome shotgun (WGS) entry which is preliminary data.</text>
</comment>
<name>A0ABT2WBI8_9FLAO</name>
<accession>A0ABT2WBI8</accession>